<dbReference type="GO" id="GO:0071555">
    <property type="term" value="P:cell wall organization"/>
    <property type="evidence" value="ECO:0007669"/>
    <property type="project" value="UniProtKB-KW"/>
</dbReference>
<evidence type="ECO:0000256" key="13">
    <source>
        <dbReference type="ARBA" id="ARBA00023316"/>
    </source>
</evidence>
<keyword evidence="13 16" id="KW-0961">Cell wall biogenesis/degradation</keyword>
<keyword evidence="3 16" id="KW-1003">Cell membrane</keyword>
<evidence type="ECO:0000256" key="7">
    <source>
        <dbReference type="ARBA" id="ARBA00022692"/>
    </source>
</evidence>
<keyword evidence="7 16" id="KW-0812">Transmembrane</keyword>
<name>A0A0W0TFE1_LEGER</name>
<reference evidence="17 18" key="1">
    <citation type="submission" date="2015-11" db="EMBL/GenBank/DDBJ databases">
        <title>Genomic analysis of 38 Legionella species identifies large and diverse effector repertoires.</title>
        <authorList>
            <person name="Burstein D."/>
            <person name="Amaro F."/>
            <person name="Zusman T."/>
            <person name="Lifshitz Z."/>
            <person name="Cohen O."/>
            <person name="Gilbert J.A."/>
            <person name="Pupko T."/>
            <person name="Shuman H.A."/>
            <person name="Segal G."/>
        </authorList>
    </citation>
    <scope>NUCLEOTIDE SEQUENCE [LARGE SCALE GENOMIC DNA]</scope>
    <source>
        <strain evidence="17 18">SE-32A-C8</strain>
    </source>
</reference>
<comment type="pathway">
    <text evidence="2 16">Cell wall biogenesis; peptidoglycan biosynthesis.</text>
</comment>
<evidence type="ECO:0000256" key="16">
    <source>
        <dbReference type="HAMAP-Rule" id="MF_00913"/>
    </source>
</evidence>
<keyword evidence="4 16" id="KW-0132">Cell division</keyword>
<protein>
    <recommendedName>
        <fullName evidence="16">Probable peptidoglycan glycosyltransferase FtsW</fullName>
        <shortName evidence="16">PGT</shortName>
        <ecNumber evidence="16">2.4.99.28</ecNumber>
    </recommendedName>
    <alternativeName>
        <fullName evidence="16">Cell division protein FtsW</fullName>
    </alternativeName>
    <alternativeName>
        <fullName evidence="16">Cell wall polymerase</fullName>
    </alternativeName>
    <alternativeName>
        <fullName evidence="16">Peptidoglycan polymerase</fullName>
        <shortName evidence="16">PG polymerase</shortName>
    </alternativeName>
</protein>
<evidence type="ECO:0000256" key="6">
    <source>
        <dbReference type="ARBA" id="ARBA00022679"/>
    </source>
</evidence>
<evidence type="ECO:0000256" key="15">
    <source>
        <dbReference type="ARBA" id="ARBA00049902"/>
    </source>
</evidence>
<proteinExistence type="inferred from homology"/>
<keyword evidence="9 16" id="KW-0573">Peptidoglycan synthesis</keyword>
<feature type="transmembrane region" description="Helical" evidence="16">
    <location>
        <begin position="93"/>
        <end position="113"/>
    </location>
</feature>
<feature type="transmembrane region" description="Helical" evidence="16">
    <location>
        <begin position="119"/>
        <end position="140"/>
    </location>
</feature>
<dbReference type="PANTHER" id="PTHR30474">
    <property type="entry name" value="CELL CYCLE PROTEIN"/>
    <property type="match status" value="1"/>
</dbReference>
<dbReference type="PATRIC" id="fig|448.7.peg.2627"/>
<dbReference type="PANTHER" id="PTHR30474:SF2">
    <property type="entry name" value="PEPTIDOGLYCAN GLYCOSYLTRANSFERASE FTSW-RELATED"/>
    <property type="match status" value="1"/>
</dbReference>
<evidence type="ECO:0000256" key="10">
    <source>
        <dbReference type="ARBA" id="ARBA00022989"/>
    </source>
</evidence>
<feature type="transmembrane region" description="Helical" evidence="16">
    <location>
        <begin position="179"/>
        <end position="196"/>
    </location>
</feature>
<evidence type="ECO:0000256" key="12">
    <source>
        <dbReference type="ARBA" id="ARBA00023306"/>
    </source>
</evidence>
<evidence type="ECO:0000313" key="17">
    <source>
        <dbReference type="EMBL" id="KTC94335.1"/>
    </source>
</evidence>
<dbReference type="GO" id="GO:0009252">
    <property type="term" value="P:peptidoglycan biosynthetic process"/>
    <property type="evidence" value="ECO:0007669"/>
    <property type="project" value="UniProtKB-UniRule"/>
</dbReference>
<evidence type="ECO:0000256" key="3">
    <source>
        <dbReference type="ARBA" id="ARBA00022475"/>
    </source>
</evidence>
<keyword evidence="10 16" id="KW-1133">Transmembrane helix</keyword>
<dbReference type="GO" id="GO:0032153">
    <property type="term" value="C:cell division site"/>
    <property type="evidence" value="ECO:0007669"/>
    <property type="project" value="UniProtKB-UniRule"/>
</dbReference>
<evidence type="ECO:0000256" key="11">
    <source>
        <dbReference type="ARBA" id="ARBA00023136"/>
    </source>
</evidence>
<keyword evidence="16" id="KW-0997">Cell inner membrane</keyword>
<evidence type="ECO:0000256" key="9">
    <source>
        <dbReference type="ARBA" id="ARBA00022984"/>
    </source>
</evidence>
<keyword evidence="6 16" id="KW-0808">Transferase</keyword>
<feature type="transmembrane region" description="Helical" evidence="16">
    <location>
        <begin position="152"/>
        <end position="173"/>
    </location>
</feature>
<feature type="transmembrane region" description="Helical" evidence="16">
    <location>
        <begin position="203"/>
        <end position="223"/>
    </location>
</feature>
<evidence type="ECO:0000256" key="1">
    <source>
        <dbReference type="ARBA" id="ARBA00004651"/>
    </source>
</evidence>
<dbReference type="EC" id="2.4.99.28" evidence="16"/>
<dbReference type="AlphaFoldDB" id="A0A0W0TFE1"/>
<dbReference type="NCBIfam" id="TIGR02614">
    <property type="entry name" value="ftsW"/>
    <property type="match status" value="1"/>
</dbReference>
<dbReference type="GO" id="GO:0008955">
    <property type="term" value="F:peptidoglycan glycosyltransferase activity"/>
    <property type="evidence" value="ECO:0007669"/>
    <property type="project" value="UniProtKB-UniRule"/>
</dbReference>
<dbReference type="InterPro" id="IPR013437">
    <property type="entry name" value="FtsW"/>
</dbReference>
<accession>A0A0W0TFE1</accession>
<dbReference type="OrthoDB" id="9768187at2"/>
<keyword evidence="5 16" id="KW-0328">Glycosyltransferase</keyword>
<keyword evidence="11 16" id="KW-0472">Membrane</keyword>
<comment type="function">
    <text evidence="16">Peptidoglycan polymerase that is essential for cell division.</text>
</comment>
<sequence>MSTMQPRHYTQRGKPTHKPLALYDKWMMGAVLGLLIIGLMMVASSSVMISTKYYHQPFHFLIRQCCYLAAGFLVALVVMRIDSQIWEKLSMPLLLACLVMLMLVLIPGIGRSVNGSRRWLALGPIGIQVSELAKMTMIFYVSGYLVRQQKQISASIFGFIKPMIILGMVSVLLLLEPDFGATVVIAGTIMAMLFLAGVKLRYYIGLVILVGCCLAMLAVSSPYRVARLTAFLDPWADQFNSGYQLTQSLIAFGRGGWLGTGLGDSVQKLFYLPEAHTDFLFAVLAEELGLLGVLFVLILYSILVLRGLMIGYTAFSQERLFAAFTAYGLTFWLGLQATINMGVNSGLLPTKGLTLPLLSYGGASMVVNCVVIALLLRIDHENRWQSLGLRKPTS</sequence>
<evidence type="ECO:0000256" key="8">
    <source>
        <dbReference type="ARBA" id="ARBA00022960"/>
    </source>
</evidence>
<evidence type="ECO:0000256" key="14">
    <source>
        <dbReference type="ARBA" id="ARBA00038053"/>
    </source>
</evidence>
<evidence type="ECO:0000256" key="2">
    <source>
        <dbReference type="ARBA" id="ARBA00004752"/>
    </source>
</evidence>
<dbReference type="GO" id="GO:0005886">
    <property type="term" value="C:plasma membrane"/>
    <property type="evidence" value="ECO:0007669"/>
    <property type="project" value="UniProtKB-SubCell"/>
</dbReference>
<comment type="caution">
    <text evidence="17">The sequence shown here is derived from an EMBL/GenBank/DDBJ whole genome shotgun (WGS) entry which is preliminary data.</text>
</comment>
<keyword evidence="12 16" id="KW-0131">Cell cycle</keyword>
<evidence type="ECO:0000256" key="4">
    <source>
        <dbReference type="ARBA" id="ARBA00022618"/>
    </source>
</evidence>
<dbReference type="EMBL" id="LNYA01000034">
    <property type="protein sequence ID" value="KTC94335.1"/>
    <property type="molecule type" value="Genomic_DNA"/>
</dbReference>
<dbReference type="STRING" id="448.Lery_2502"/>
<dbReference type="GO" id="GO:0015648">
    <property type="term" value="F:lipid-linked peptidoglycan transporter activity"/>
    <property type="evidence" value="ECO:0007669"/>
    <property type="project" value="TreeGrafter"/>
</dbReference>
<keyword evidence="8 16" id="KW-0133">Cell shape</keyword>
<comment type="similarity">
    <text evidence="14 16">Belongs to the SEDS family. FtsW subfamily.</text>
</comment>
<dbReference type="GO" id="GO:0008360">
    <property type="term" value="P:regulation of cell shape"/>
    <property type="evidence" value="ECO:0007669"/>
    <property type="project" value="UniProtKB-KW"/>
</dbReference>
<feature type="transmembrane region" description="Helical" evidence="16">
    <location>
        <begin position="320"/>
        <end position="337"/>
    </location>
</feature>
<dbReference type="InterPro" id="IPR001182">
    <property type="entry name" value="FtsW/RodA"/>
</dbReference>
<comment type="subcellular location">
    <subcellularLocation>
        <location evidence="16">Cell inner membrane</location>
        <topology evidence="16">Multi-pass membrane protein</topology>
    </subcellularLocation>
    <subcellularLocation>
        <location evidence="1">Cell membrane</location>
        <topology evidence="1">Multi-pass membrane protein</topology>
    </subcellularLocation>
    <text evidence="16">Localizes to the division septum.</text>
</comment>
<gene>
    <name evidence="16 17" type="primary">ftsW</name>
    <name evidence="17" type="ORF">Lery_2502</name>
</gene>
<dbReference type="Proteomes" id="UP000054773">
    <property type="component" value="Unassembled WGS sequence"/>
</dbReference>
<organism evidence="17 18">
    <name type="scientific">Legionella erythra</name>
    <dbReference type="NCBI Taxonomy" id="448"/>
    <lineage>
        <taxon>Bacteria</taxon>
        <taxon>Pseudomonadati</taxon>
        <taxon>Pseudomonadota</taxon>
        <taxon>Gammaproteobacteria</taxon>
        <taxon>Legionellales</taxon>
        <taxon>Legionellaceae</taxon>
        <taxon>Legionella</taxon>
    </lineage>
</organism>
<dbReference type="UniPathway" id="UPA00219"/>
<feature type="transmembrane region" description="Helical" evidence="16">
    <location>
        <begin position="61"/>
        <end position="81"/>
    </location>
</feature>
<dbReference type="GO" id="GO:0043093">
    <property type="term" value="P:FtsZ-dependent cytokinesis"/>
    <property type="evidence" value="ECO:0007669"/>
    <property type="project" value="UniProtKB-UniRule"/>
</dbReference>
<feature type="transmembrane region" description="Helical" evidence="16">
    <location>
        <begin position="288"/>
        <end position="308"/>
    </location>
</feature>
<feature type="transmembrane region" description="Helical" evidence="16">
    <location>
        <begin position="26"/>
        <end position="49"/>
    </location>
</feature>
<evidence type="ECO:0000256" key="5">
    <source>
        <dbReference type="ARBA" id="ARBA00022676"/>
    </source>
</evidence>
<dbReference type="Pfam" id="PF01098">
    <property type="entry name" value="FTSW_RODA_SPOVE"/>
    <property type="match status" value="1"/>
</dbReference>
<comment type="catalytic activity">
    <reaction evidence="15 16">
        <text>[GlcNAc-(1-&gt;4)-Mur2Ac(oyl-L-Ala-gamma-D-Glu-L-Lys-D-Ala-D-Ala)](n)-di-trans,octa-cis-undecaprenyl diphosphate + beta-D-GlcNAc-(1-&gt;4)-Mur2Ac(oyl-L-Ala-gamma-D-Glu-L-Lys-D-Ala-D-Ala)-di-trans,octa-cis-undecaprenyl diphosphate = [GlcNAc-(1-&gt;4)-Mur2Ac(oyl-L-Ala-gamma-D-Glu-L-Lys-D-Ala-D-Ala)](n+1)-di-trans,octa-cis-undecaprenyl diphosphate + di-trans,octa-cis-undecaprenyl diphosphate + H(+)</text>
        <dbReference type="Rhea" id="RHEA:23708"/>
        <dbReference type="Rhea" id="RHEA-COMP:9602"/>
        <dbReference type="Rhea" id="RHEA-COMP:9603"/>
        <dbReference type="ChEBI" id="CHEBI:15378"/>
        <dbReference type="ChEBI" id="CHEBI:58405"/>
        <dbReference type="ChEBI" id="CHEBI:60033"/>
        <dbReference type="ChEBI" id="CHEBI:78435"/>
        <dbReference type="EC" id="2.4.99.28"/>
    </reaction>
</comment>
<feature type="transmembrane region" description="Helical" evidence="16">
    <location>
        <begin position="357"/>
        <end position="376"/>
    </location>
</feature>
<keyword evidence="18" id="KW-1185">Reference proteome</keyword>
<evidence type="ECO:0000313" key="18">
    <source>
        <dbReference type="Proteomes" id="UP000054773"/>
    </source>
</evidence>
<dbReference type="HAMAP" id="MF_00913">
    <property type="entry name" value="PGT_FtsW_proteobact"/>
    <property type="match status" value="1"/>
</dbReference>